<accession>A0A382U839</accession>
<evidence type="ECO:0008006" key="3">
    <source>
        <dbReference type="Google" id="ProtNLM"/>
    </source>
</evidence>
<reference evidence="2" key="1">
    <citation type="submission" date="2018-05" db="EMBL/GenBank/DDBJ databases">
        <authorList>
            <person name="Lanie J.A."/>
            <person name="Ng W.-L."/>
            <person name="Kazmierczak K.M."/>
            <person name="Andrzejewski T.M."/>
            <person name="Davidsen T.M."/>
            <person name="Wayne K.J."/>
            <person name="Tettelin H."/>
            <person name="Glass J.I."/>
            <person name="Rusch D."/>
            <person name="Podicherti R."/>
            <person name="Tsui H.-C.T."/>
            <person name="Winkler M.E."/>
        </authorList>
    </citation>
    <scope>NUCLEOTIDE SEQUENCE</scope>
</reference>
<evidence type="ECO:0000313" key="2">
    <source>
        <dbReference type="EMBL" id="SVD30466.1"/>
    </source>
</evidence>
<sequence length="94" mass="10712">MVEISSFLLSDLDPLAYTVLLLLLLASVGVWTVFLIKTISLLRGLFLQKRALRLIEKVPRQEELRLRFGAMPDNTLKELFEISDKELSGLLKNP</sequence>
<evidence type="ECO:0000256" key="1">
    <source>
        <dbReference type="SAM" id="Phobius"/>
    </source>
</evidence>
<dbReference type="EMBL" id="UINC01142247">
    <property type="protein sequence ID" value="SVD30466.1"/>
    <property type="molecule type" value="Genomic_DNA"/>
</dbReference>
<proteinExistence type="predicted"/>
<name>A0A382U839_9ZZZZ</name>
<feature type="non-terminal residue" evidence="2">
    <location>
        <position position="94"/>
    </location>
</feature>
<gene>
    <name evidence="2" type="ORF">METZ01_LOCUS383320</name>
</gene>
<protein>
    <recommendedName>
        <fullName evidence="3">MotA/TolQ/ExbB proton channel domain-containing protein</fullName>
    </recommendedName>
</protein>
<keyword evidence="1" id="KW-1133">Transmembrane helix</keyword>
<organism evidence="2">
    <name type="scientific">marine metagenome</name>
    <dbReference type="NCBI Taxonomy" id="408172"/>
    <lineage>
        <taxon>unclassified sequences</taxon>
        <taxon>metagenomes</taxon>
        <taxon>ecological metagenomes</taxon>
    </lineage>
</organism>
<keyword evidence="1" id="KW-0812">Transmembrane</keyword>
<feature type="transmembrane region" description="Helical" evidence="1">
    <location>
        <begin position="15"/>
        <end position="36"/>
    </location>
</feature>
<keyword evidence="1" id="KW-0472">Membrane</keyword>
<dbReference type="AlphaFoldDB" id="A0A382U839"/>